<dbReference type="InParanoid" id="A0A543ARI8"/>
<dbReference type="Proteomes" id="UP000317043">
    <property type="component" value="Unassembled WGS sequence"/>
</dbReference>
<dbReference type="AlphaFoldDB" id="A0A543ARI8"/>
<sequence length="79" mass="9134">MPDPTDEIFAELERSARRGDDAPVYPDDYDTSRQTTPEELAAMNQEAWDQYLEDLQFMGAQSTFGLQAAMMMRALRRNR</sequence>
<keyword evidence="3" id="KW-1185">Reference proteome</keyword>
<name>A0A543ARI8_9ACTN</name>
<reference evidence="2 3" key="1">
    <citation type="submission" date="2019-06" db="EMBL/GenBank/DDBJ databases">
        <title>Sequencing the genomes of 1000 actinobacteria strains.</title>
        <authorList>
            <person name="Klenk H.-P."/>
        </authorList>
    </citation>
    <scope>NUCLEOTIDE SEQUENCE [LARGE SCALE GENOMIC DNA]</scope>
    <source>
        <strain evidence="2 3">DSM 45928</strain>
    </source>
</reference>
<accession>A0A543ARI8</accession>
<gene>
    <name evidence="2" type="ORF">FB566_0628</name>
</gene>
<evidence type="ECO:0000313" key="3">
    <source>
        <dbReference type="Proteomes" id="UP000317043"/>
    </source>
</evidence>
<comment type="caution">
    <text evidence="2">The sequence shown here is derived from an EMBL/GenBank/DDBJ whole genome shotgun (WGS) entry which is preliminary data.</text>
</comment>
<evidence type="ECO:0000256" key="1">
    <source>
        <dbReference type="SAM" id="MobiDB-lite"/>
    </source>
</evidence>
<dbReference type="RefSeq" id="WP_142034771.1">
    <property type="nucleotide sequence ID" value="NZ_JBHTGS010000002.1"/>
</dbReference>
<dbReference type="EMBL" id="VFOW01000001">
    <property type="protein sequence ID" value="TQL75135.1"/>
    <property type="molecule type" value="Genomic_DNA"/>
</dbReference>
<evidence type="ECO:0000313" key="2">
    <source>
        <dbReference type="EMBL" id="TQL75135.1"/>
    </source>
</evidence>
<organism evidence="2 3">
    <name type="scientific">Stackebrandtia endophytica</name>
    <dbReference type="NCBI Taxonomy" id="1496996"/>
    <lineage>
        <taxon>Bacteria</taxon>
        <taxon>Bacillati</taxon>
        <taxon>Actinomycetota</taxon>
        <taxon>Actinomycetes</taxon>
        <taxon>Glycomycetales</taxon>
        <taxon>Glycomycetaceae</taxon>
        <taxon>Stackebrandtia</taxon>
    </lineage>
</organism>
<proteinExistence type="predicted"/>
<protein>
    <submittedName>
        <fullName evidence="2">Uncharacterized protein</fullName>
    </submittedName>
</protein>
<feature type="region of interest" description="Disordered" evidence="1">
    <location>
        <begin position="13"/>
        <end position="33"/>
    </location>
</feature>